<reference evidence="2 3" key="1">
    <citation type="submission" date="2019-03" db="EMBL/GenBank/DDBJ databases">
        <title>Deep-cultivation of Planctomycetes and their phenomic and genomic characterization uncovers novel biology.</title>
        <authorList>
            <person name="Wiegand S."/>
            <person name="Jogler M."/>
            <person name="Boedeker C."/>
            <person name="Pinto D."/>
            <person name="Vollmers J."/>
            <person name="Rivas-Marin E."/>
            <person name="Kohn T."/>
            <person name="Peeters S.H."/>
            <person name="Heuer A."/>
            <person name="Rast P."/>
            <person name="Oberbeckmann S."/>
            <person name="Bunk B."/>
            <person name="Jeske O."/>
            <person name="Meyerdierks A."/>
            <person name="Storesund J.E."/>
            <person name="Kallscheuer N."/>
            <person name="Luecker S."/>
            <person name="Lage O.M."/>
            <person name="Pohl T."/>
            <person name="Merkel B.J."/>
            <person name="Hornburger P."/>
            <person name="Mueller R.-W."/>
            <person name="Bruemmer F."/>
            <person name="Labrenz M."/>
            <person name="Spormann A.M."/>
            <person name="Op den Camp H."/>
            <person name="Overmann J."/>
            <person name="Amann R."/>
            <person name="Jetten M.S.M."/>
            <person name="Mascher T."/>
            <person name="Medema M.H."/>
            <person name="Devos D.P."/>
            <person name="Kaster A.-K."/>
            <person name="Ovreas L."/>
            <person name="Rohde M."/>
            <person name="Galperin M.Y."/>
            <person name="Jogler C."/>
        </authorList>
    </citation>
    <scope>NUCLEOTIDE SEQUENCE [LARGE SCALE GENOMIC DNA]</scope>
    <source>
        <strain evidence="2 3">Enr13</strain>
    </source>
</reference>
<dbReference type="AlphaFoldDB" id="A0A518HXN9"/>
<evidence type="ECO:0000313" key="3">
    <source>
        <dbReference type="Proteomes" id="UP000319004"/>
    </source>
</evidence>
<dbReference type="EMBL" id="CP037423">
    <property type="protein sequence ID" value="QDV45628.1"/>
    <property type="molecule type" value="Genomic_DNA"/>
</dbReference>
<accession>A0A518HXN9</accession>
<feature type="region of interest" description="Disordered" evidence="1">
    <location>
        <begin position="1"/>
        <end position="41"/>
    </location>
</feature>
<evidence type="ECO:0000313" key="2">
    <source>
        <dbReference type="EMBL" id="QDV45628.1"/>
    </source>
</evidence>
<dbReference type="Proteomes" id="UP000319004">
    <property type="component" value="Chromosome"/>
</dbReference>
<keyword evidence="3" id="KW-1185">Reference proteome</keyword>
<sequence length="160" mass="16749">MTQTSTKPAPTKRAAVKPASEAPAAPEAQASATDSTTLPLRHGQSIQVQTVDDRQTLHLMSVDGKCRLEIQITEAGPVLMLGGAGLQVSVEGPLAFDAGHVAIHGRDSLSLSTDGDLSLKSAGKMHSSGHTQCIESQRGDVQVTANDDVRLTGERVRVNC</sequence>
<evidence type="ECO:0000256" key="1">
    <source>
        <dbReference type="SAM" id="MobiDB-lite"/>
    </source>
</evidence>
<dbReference type="RefSeq" id="WP_145389892.1">
    <property type="nucleotide sequence ID" value="NZ_CP037423.1"/>
</dbReference>
<feature type="compositionally biased region" description="Low complexity" evidence="1">
    <location>
        <begin position="16"/>
        <end position="32"/>
    </location>
</feature>
<organism evidence="2 3">
    <name type="scientific">Stieleria neptunia</name>
    <dbReference type="NCBI Taxonomy" id="2527979"/>
    <lineage>
        <taxon>Bacteria</taxon>
        <taxon>Pseudomonadati</taxon>
        <taxon>Planctomycetota</taxon>
        <taxon>Planctomycetia</taxon>
        <taxon>Pirellulales</taxon>
        <taxon>Pirellulaceae</taxon>
        <taxon>Stieleria</taxon>
    </lineage>
</organism>
<name>A0A518HXN9_9BACT</name>
<proteinExistence type="predicted"/>
<protein>
    <submittedName>
        <fullName evidence="2">Uncharacterized protein</fullName>
    </submittedName>
</protein>
<gene>
    <name evidence="2" type="ORF">Enr13x_55070</name>
</gene>
<dbReference type="KEGG" id="snep:Enr13x_55070"/>
<dbReference type="OrthoDB" id="272075at2"/>